<dbReference type="RefSeq" id="WP_065239714.1">
    <property type="nucleotide sequence ID" value="NZ_JTJM01000042.1"/>
</dbReference>
<reference evidence="1 2" key="1">
    <citation type="submission" date="2014-11" db="EMBL/GenBank/DDBJ databases">
        <title>Pan-genome of Gallibacterium spp.</title>
        <authorList>
            <person name="Kudirkiene E."/>
            <person name="Bojesen A.M."/>
        </authorList>
    </citation>
    <scope>NUCLEOTIDE SEQUENCE [LARGE SCALE GENOMIC DNA]</scope>
    <source>
        <strain evidence="1 2">F151</strain>
    </source>
</reference>
<dbReference type="OrthoDB" id="1060501at2"/>
<dbReference type="InterPro" id="IPR017030">
    <property type="entry name" value="Vir_effector_SfrC"/>
</dbReference>
<name>A0A1A7NPX5_9PAST</name>
<dbReference type="EMBL" id="JTJM01000042">
    <property type="protein sequence ID" value="OBW91069.1"/>
    <property type="molecule type" value="Genomic_DNA"/>
</dbReference>
<dbReference type="Pfam" id="PF10139">
    <property type="entry name" value="Virul_Fac"/>
    <property type="match status" value="1"/>
</dbReference>
<evidence type="ECO:0008006" key="3">
    <source>
        <dbReference type="Google" id="ProtNLM"/>
    </source>
</evidence>
<sequence>MNNMTQQLAQSWQDVFNSSQSAIDWVEDVRPSVTRLNNEADSLILELRRLKNMAKRLGNVSTKPITAGFFGLSQAGKSFLISALAADEHGKLETNFDGQRLDFIKHINPPGGGKEATGLVTRFTRKPVKSIAGYPLELRLFSEIEIAKILVNAYFNDFDKERVEYEITQSRVNSLIKSLSSRVSGHPIAGVNKDDVVDLQDYALDSFGKSLSVLQGNYWANATALAPYLTITERGQLFSILWGEISELTAIYVQFANLLAKLGHPDSVYAPLNAIVKTTADGKLSQADSIMNVDMLERLGTDRDETIHVRPAFNENIGDSVEISLAELTALTAELVFPLINPTRVPAAENLDLLDFPGYRGRLGITSLSDINEGNPVSQLILRGKVAYLFERYTDSQEMNILIVCTPSTKQSDVNSVGPVLERWINKTQGDSPEQRSLRKPGLLWAITMFDMRISQDLSKEEELLKISWGAGGLLKQTILERFGNYDWFNNWANDKPFNNVFLVRKPGFKVAFLNVENDIEISINENERNQLNLLRQTFCQDPDIQKHIANPEDAWDAMLLLNDGGMKRISNYLETIALPEVKQRRLIEQLNERIHHVVENRFANWYHSEGEEEVAKKRQLANAVAKMLLPQSPRAVMMGELLHHLQLPEETIRSLYFSDLDDLAENDSEQTTHNPVVDDFDLFSDPMPTTVTQPKVSEKIENSRFAQAVFKAWVSHLRNLTSDHKLMQYFGLATENIENIINELVTGANRLNLQEKLSKIALHNENSGSKRDQLAERQVFTMSTAISDFIAWLGYADIPLEQRPSSRAVPDTVIFEQRSIEQHNGLPKLNDQTSNYSDGYRLDWLVAFGHFAVNNAGHSAGREISPEQNAQLGTVLNGFRSASITE</sequence>
<evidence type="ECO:0000313" key="1">
    <source>
        <dbReference type="EMBL" id="OBW91069.1"/>
    </source>
</evidence>
<keyword evidence="2" id="KW-1185">Reference proteome</keyword>
<accession>A0A1A7NPX5</accession>
<protein>
    <recommendedName>
        <fullName evidence="3">Virulence factor</fullName>
    </recommendedName>
</protein>
<dbReference type="AlphaFoldDB" id="A0A1A7NPX5"/>
<dbReference type="PIRSF" id="PIRSF034586">
    <property type="entry name" value="Vir_effector_SfrC"/>
    <property type="match status" value="1"/>
</dbReference>
<comment type="caution">
    <text evidence="1">The sequence shown here is derived from an EMBL/GenBank/DDBJ whole genome shotgun (WGS) entry which is preliminary data.</text>
</comment>
<dbReference type="PATRIC" id="fig|505345.7.peg.1720"/>
<proteinExistence type="predicted"/>
<evidence type="ECO:0000313" key="2">
    <source>
        <dbReference type="Proteomes" id="UP000243558"/>
    </source>
</evidence>
<gene>
    <name evidence="1" type="ORF">QV01_08665</name>
</gene>
<dbReference type="Proteomes" id="UP000243558">
    <property type="component" value="Unassembled WGS sequence"/>
</dbReference>
<organism evidence="1 2">
    <name type="scientific">Gallibacterium genomosp. 3</name>
    <dbReference type="NCBI Taxonomy" id="505345"/>
    <lineage>
        <taxon>Bacteria</taxon>
        <taxon>Pseudomonadati</taxon>
        <taxon>Pseudomonadota</taxon>
        <taxon>Gammaproteobacteria</taxon>
        <taxon>Pasteurellales</taxon>
        <taxon>Pasteurellaceae</taxon>
        <taxon>Gallibacterium</taxon>
    </lineage>
</organism>